<evidence type="ECO:0000313" key="1">
    <source>
        <dbReference type="EMBL" id="KIK72805.1"/>
    </source>
</evidence>
<protein>
    <submittedName>
        <fullName evidence="1">Uncharacterized protein</fullName>
    </submittedName>
</protein>
<dbReference type="HOGENOM" id="CLU_1886437_0_0_1"/>
<reference evidence="1 2" key="1">
    <citation type="submission" date="2014-04" db="EMBL/GenBank/DDBJ databases">
        <authorList>
            <consortium name="DOE Joint Genome Institute"/>
            <person name="Kuo A."/>
            <person name="Kohler A."/>
            <person name="Jargeat P."/>
            <person name="Nagy L.G."/>
            <person name="Floudas D."/>
            <person name="Copeland A."/>
            <person name="Barry K.W."/>
            <person name="Cichocki N."/>
            <person name="Veneault-Fourrey C."/>
            <person name="LaButti K."/>
            <person name="Lindquist E.A."/>
            <person name="Lipzen A."/>
            <person name="Lundell T."/>
            <person name="Morin E."/>
            <person name="Murat C."/>
            <person name="Sun H."/>
            <person name="Tunlid A."/>
            <person name="Henrissat B."/>
            <person name="Grigoriev I.V."/>
            <person name="Hibbett D.S."/>
            <person name="Martin F."/>
            <person name="Nordberg H.P."/>
            <person name="Cantor M.N."/>
            <person name="Hua S.X."/>
        </authorList>
    </citation>
    <scope>NUCLEOTIDE SEQUENCE [LARGE SCALE GENOMIC DNA]</scope>
    <source>
        <strain evidence="1 2">Ve08.2h10</strain>
    </source>
</reference>
<dbReference type="AlphaFoldDB" id="A0A0D0D792"/>
<proteinExistence type="predicted"/>
<dbReference type="InParanoid" id="A0A0D0D792"/>
<reference evidence="2" key="2">
    <citation type="submission" date="2015-01" db="EMBL/GenBank/DDBJ databases">
        <title>Evolutionary Origins and Diversification of the Mycorrhizal Mutualists.</title>
        <authorList>
            <consortium name="DOE Joint Genome Institute"/>
            <consortium name="Mycorrhizal Genomics Consortium"/>
            <person name="Kohler A."/>
            <person name="Kuo A."/>
            <person name="Nagy L.G."/>
            <person name="Floudas D."/>
            <person name="Copeland A."/>
            <person name="Barry K.W."/>
            <person name="Cichocki N."/>
            <person name="Veneault-Fourrey C."/>
            <person name="LaButti K."/>
            <person name="Lindquist E.A."/>
            <person name="Lipzen A."/>
            <person name="Lundell T."/>
            <person name="Morin E."/>
            <person name="Murat C."/>
            <person name="Riley R."/>
            <person name="Ohm R."/>
            <person name="Sun H."/>
            <person name="Tunlid A."/>
            <person name="Henrissat B."/>
            <person name="Grigoriev I.V."/>
            <person name="Hibbett D.S."/>
            <person name="Martin F."/>
        </authorList>
    </citation>
    <scope>NUCLEOTIDE SEQUENCE [LARGE SCALE GENOMIC DNA]</scope>
    <source>
        <strain evidence="2">Ve08.2h10</strain>
    </source>
</reference>
<accession>A0A0D0D792</accession>
<dbReference type="Proteomes" id="UP000054538">
    <property type="component" value="Unassembled WGS sequence"/>
</dbReference>
<evidence type="ECO:0000313" key="2">
    <source>
        <dbReference type="Proteomes" id="UP000054538"/>
    </source>
</evidence>
<organism evidence="1 2">
    <name type="scientific">Paxillus rubicundulus Ve08.2h10</name>
    <dbReference type="NCBI Taxonomy" id="930991"/>
    <lineage>
        <taxon>Eukaryota</taxon>
        <taxon>Fungi</taxon>
        <taxon>Dikarya</taxon>
        <taxon>Basidiomycota</taxon>
        <taxon>Agaricomycotina</taxon>
        <taxon>Agaricomycetes</taxon>
        <taxon>Agaricomycetidae</taxon>
        <taxon>Boletales</taxon>
        <taxon>Paxilineae</taxon>
        <taxon>Paxillaceae</taxon>
        <taxon>Paxillus</taxon>
    </lineage>
</organism>
<sequence>MIPDSFPNPAMLQSYASPLTTFSVGSENPVGSLCPYLIESQQPDLGALATFCDWHFGWEGDAIITKMCVTVWEGATVQLMCGLLKQPGDHAIFKLVFKQFADAVWAVLTPIRDHQQVGWIRGRRACISDPSSLCR</sequence>
<keyword evidence="2" id="KW-1185">Reference proteome</keyword>
<dbReference type="OrthoDB" id="2690199at2759"/>
<dbReference type="EMBL" id="KN830418">
    <property type="protein sequence ID" value="KIK72805.1"/>
    <property type="molecule type" value="Genomic_DNA"/>
</dbReference>
<name>A0A0D0D792_9AGAM</name>
<gene>
    <name evidence="1" type="ORF">PAXRUDRAFT_797316</name>
</gene>